<dbReference type="Pfam" id="PF00462">
    <property type="entry name" value="Glutaredoxin"/>
    <property type="match status" value="1"/>
</dbReference>
<dbReference type="PANTHER" id="PTHR45694">
    <property type="entry name" value="GLUTAREDOXIN 2"/>
    <property type="match status" value="1"/>
</dbReference>
<evidence type="ECO:0000313" key="8">
    <source>
        <dbReference type="EMBL" id="MBK1617816.1"/>
    </source>
</evidence>
<dbReference type="InterPro" id="IPR011900">
    <property type="entry name" value="GRX_bact"/>
</dbReference>
<dbReference type="InterPro" id="IPR004045">
    <property type="entry name" value="Glutathione_S-Trfase_N"/>
</dbReference>
<dbReference type="AlphaFoldDB" id="A0A9X0W6R3"/>
<comment type="function">
    <text evidence="6">Has a glutathione-disulfide oxidoreductase activity in the presence of NADPH and glutathione reductase. Reduces low molecular weight disulfides and proteins.</text>
</comment>
<protein>
    <recommendedName>
        <fullName evidence="6">Glutaredoxin</fullName>
    </recommendedName>
</protein>
<keyword evidence="5 6" id="KW-0676">Redox-active center</keyword>
<feature type="domain" description="GST N-terminal" evidence="7">
    <location>
        <begin position="2"/>
        <end position="85"/>
    </location>
</feature>
<dbReference type="GO" id="GO:0045454">
    <property type="term" value="P:cell redox homeostasis"/>
    <property type="evidence" value="ECO:0007669"/>
    <property type="project" value="InterPro"/>
</dbReference>
<dbReference type="RefSeq" id="WP_200240059.1">
    <property type="nucleotide sequence ID" value="NZ_NRRY01000005.1"/>
</dbReference>
<evidence type="ECO:0000256" key="6">
    <source>
        <dbReference type="RuleBase" id="RU364065"/>
    </source>
</evidence>
<evidence type="ECO:0000256" key="5">
    <source>
        <dbReference type="ARBA" id="ARBA00023284"/>
    </source>
</evidence>
<dbReference type="PRINTS" id="PR00160">
    <property type="entry name" value="GLUTAREDOXIN"/>
</dbReference>
<keyword evidence="6" id="KW-0963">Cytoplasm</keyword>
<dbReference type="InterPro" id="IPR014025">
    <property type="entry name" value="Glutaredoxin_subgr"/>
</dbReference>
<organism evidence="8 9">
    <name type="scientific">Lamprobacter modestohalophilus</name>
    <dbReference type="NCBI Taxonomy" id="1064514"/>
    <lineage>
        <taxon>Bacteria</taxon>
        <taxon>Pseudomonadati</taxon>
        <taxon>Pseudomonadota</taxon>
        <taxon>Gammaproteobacteria</taxon>
        <taxon>Chromatiales</taxon>
        <taxon>Chromatiaceae</taxon>
        <taxon>Lamprobacter</taxon>
    </lineage>
</organism>
<sequence length="85" mass="9919">MPIVEMYSTAFCPYCVRARRLLKQKGIEFEEIRVDKDQDQMRSMIQRSQRTTVPQIFIDERHIGGYDDMAALDRAGKLDPLLQGQ</sequence>
<keyword evidence="2 6" id="KW-0813">Transport</keyword>
<dbReference type="Gene3D" id="3.40.30.10">
    <property type="entry name" value="Glutaredoxin"/>
    <property type="match status" value="1"/>
</dbReference>
<dbReference type="EMBL" id="NRRY01000005">
    <property type="protein sequence ID" value="MBK1617816.1"/>
    <property type="molecule type" value="Genomic_DNA"/>
</dbReference>
<dbReference type="PROSITE" id="PS51354">
    <property type="entry name" value="GLUTAREDOXIN_2"/>
    <property type="match status" value="1"/>
</dbReference>
<dbReference type="CDD" id="cd03418">
    <property type="entry name" value="GRX_GRXb_1_3_like"/>
    <property type="match status" value="1"/>
</dbReference>
<comment type="caution">
    <text evidence="8">The sequence shown here is derived from an EMBL/GenBank/DDBJ whole genome shotgun (WGS) entry which is preliminary data.</text>
</comment>
<dbReference type="GO" id="GO:0034599">
    <property type="term" value="P:cellular response to oxidative stress"/>
    <property type="evidence" value="ECO:0007669"/>
    <property type="project" value="TreeGrafter"/>
</dbReference>
<proteinExistence type="inferred from homology"/>
<dbReference type="InterPro" id="IPR002109">
    <property type="entry name" value="Glutaredoxin"/>
</dbReference>
<dbReference type="PANTHER" id="PTHR45694:SF18">
    <property type="entry name" value="GLUTAREDOXIN-1-RELATED"/>
    <property type="match status" value="1"/>
</dbReference>
<dbReference type="GO" id="GO:0015038">
    <property type="term" value="F:glutathione disulfide oxidoreductase activity"/>
    <property type="evidence" value="ECO:0007669"/>
    <property type="project" value="UniProtKB-UniRule"/>
</dbReference>
<evidence type="ECO:0000256" key="1">
    <source>
        <dbReference type="ARBA" id="ARBA00007787"/>
    </source>
</evidence>
<keyword evidence="9" id="KW-1185">Reference proteome</keyword>
<evidence type="ECO:0000313" key="9">
    <source>
        <dbReference type="Proteomes" id="UP001138768"/>
    </source>
</evidence>
<name>A0A9X0W6R3_9GAMM</name>
<keyword evidence="3 6" id="KW-0249">Electron transport</keyword>
<dbReference type="Proteomes" id="UP001138768">
    <property type="component" value="Unassembled WGS sequence"/>
</dbReference>
<reference evidence="8 9" key="1">
    <citation type="journal article" date="2020" name="Microorganisms">
        <title>Osmotic Adaptation and Compatible Solute Biosynthesis of Phototrophic Bacteria as Revealed from Genome Analyses.</title>
        <authorList>
            <person name="Imhoff J.F."/>
            <person name="Rahn T."/>
            <person name="Kunzel S."/>
            <person name="Keller A."/>
            <person name="Neulinger S.C."/>
        </authorList>
    </citation>
    <scope>NUCLEOTIDE SEQUENCE [LARGE SCALE GENOMIC DNA]</scope>
    <source>
        <strain evidence="8 9">DSM 25653</strain>
    </source>
</reference>
<dbReference type="GO" id="GO:0005737">
    <property type="term" value="C:cytoplasm"/>
    <property type="evidence" value="ECO:0007669"/>
    <property type="project" value="TreeGrafter"/>
</dbReference>
<gene>
    <name evidence="8" type="primary">grxC</name>
    <name evidence="8" type="ORF">CKO42_04965</name>
</gene>
<dbReference type="SUPFAM" id="SSF52833">
    <property type="entry name" value="Thioredoxin-like"/>
    <property type="match status" value="1"/>
</dbReference>
<comment type="similarity">
    <text evidence="1 6">Belongs to the glutaredoxin family.</text>
</comment>
<dbReference type="InterPro" id="IPR011767">
    <property type="entry name" value="GLR_AS"/>
</dbReference>
<dbReference type="InterPro" id="IPR036249">
    <property type="entry name" value="Thioredoxin-like_sf"/>
</dbReference>
<dbReference type="NCBIfam" id="TIGR02181">
    <property type="entry name" value="GRX_bact"/>
    <property type="match status" value="1"/>
</dbReference>
<evidence type="ECO:0000259" key="7">
    <source>
        <dbReference type="PROSITE" id="PS50404"/>
    </source>
</evidence>
<evidence type="ECO:0000256" key="3">
    <source>
        <dbReference type="ARBA" id="ARBA00022982"/>
    </source>
</evidence>
<evidence type="ECO:0000256" key="2">
    <source>
        <dbReference type="ARBA" id="ARBA00022448"/>
    </source>
</evidence>
<dbReference type="PROSITE" id="PS50404">
    <property type="entry name" value="GST_NTER"/>
    <property type="match status" value="1"/>
</dbReference>
<accession>A0A9X0W6R3</accession>
<keyword evidence="4" id="KW-1015">Disulfide bond</keyword>
<evidence type="ECO:0000256" key="4">
    <source>
        <dbReference type="ARBA" id="ARBA00023157"/>
    </source>
</evidence>
<dbReference type="PROSITE" id="PS00195">
    <property type="entry name" value="GLUTAREDOXIN_1"/>
    <property type="match status" value="1"/>
</dbReference>